<reference evidence="2 3" key="1">
    <citation type="submission" date="2013-03" db="EMBL/GenBank/DDBJ databases">
        <title>The Genome Sequence of Enterococcus sulfureus ATCC_49903 (PacBio/Illumina hybrid assembly).</title>
        <authorList>
            <consortium name="The Broad Institute Genomics Platform"/>
            <consortium name="The Broad Institute Genome Sequencing Center for Infectious Disease"/>
            <person name="Earl A."/>
            <person name="Russ C."/>
            <person name="Gilmore M."/>
            <person name="Surin D."/>
            <person name="Walker B."/>
            <person name="Young S."/>
            <person name="Zeng Q."/>
            <person name="Gargeya S."/>
            <person name="Fitzgerald M."/>
            <person name="Haas B."/>
            <person name="Abouelleil A."/>
            <person name="Allen A.W."/>
            <person name="Alvarado L."/>
            <person name="Arachchi H.M."/>
            <person name="Berlin A.M."/>
            <person name="Chapman S.B."/>
            <person name="Gainer-Dewar J."/>
            <person name="Goldberg J."/>
            <person name="Griggs A."/>
            <person name="Gujja S."/>
            <person name="Hansen M."/>
            <person name="Howarth C."/>
            <person name="Imamovic A."/>
            <person name="Ireland A."/>
            <person name="Larimer J."/>
            <person name="McCowan C."/>
            <person name="Murphy C."/>
            <person name="Pearson M."/>
            <person name="Poon T.W."/>
            <person name="Priest M."/>
            <person name="Roberts A."/>
            <person name="Saif S."/>
            <person name="Shea T."/>
            <person name="Sisk P."/>
            <person name="Sykes S."/>
            <person name="Wortman J."/>
            <person name="Nusbaum C."/>
            <person name="Birren B."/>
        </authorList>
    </citation>
    <scope>NUCLEOTIDE SEQUENCE [LARGE SCALE GENOMIC DNA]</scope>
    <source>
        <strain evidence="2 3">ATCC 49903</strain>
    </source>
</reference>
<gene>
    <name evidence="2" type="ORF">I573_00908</name>
</gene>
<feature type="transmembrane region" description="Helical" evidence="1">
    <location>
        <begin position="14"/>
        <end position="35"/>
    </location>
</feature>
<name>S0P795_9ENTE</name>
<dbReference type="AlphaFoldDB" id="S0P795"/>
<dbReference type="EMBL" id="ASWO01000003">
    <property type="protein sequence ID" value="EOT86155.1"/>
    <property type="molecule type" value="Genomic_DNA"/>
</dbReference>
<dbReference type="InterPro" id="IPR023833">
    <property type="entry name" value="Signal_pept_SipW-depend-type"/>
</dbReference>
<sequence>MDQGSKKKHGRKRYSILLVALLLIGVATYGTYAYFTDSKKVDSGLNLKKGSVTLGEFKDANWTYKGNTKEDDQSFTNEKLTFTNPNIEPKNTATTFTNVLPGDTFTKTITIPYTGTAKADITVTMSSQLPEGIAHSFTVTQNNTVTTIDKNEMVLDTISPNETLSFNLTIHIPYGAENDARNTAQSEDLLSSIPDLIQVTATQHLETTK</sequence>
<keyword evidence="1" id="KW-0812">Transmembrane</keyword>
<comment type="caution">
    <text evidence="2">The sequence shown here is derived from an EMBL/GenBank/DDBJ whole genome shotgun (WGS) entry which is preliminary data.</text>
</comment>
<dbReference type="eggNOG" id="ENOG50308CE">
    <property type="taxonomic scope" value="Bacteria"/>
</dbReference>
<proteinExistence type="predicted"/>
<keyword evidence="1" id="KW-1133">Transmembrane helix</keyword>
<protein>
    <recommendedName>
        <fullName evidence="4">Alternate signal-mediated exported protein</fullName>
    </recommendedName>
</protein>
<keyword evidence="3" id="KW-1185">Reference proteome</keyword>
<accession>S0P795</accession>
<dbReference type="STRING" id="1140003.OMY_01682"/>
<dbReference type="NCBIfam" id="TIGR04088">
    <property type="entry name" value="cognate_SipW"/>
    <property type="match status" value="1"/>
</dbReference>
<evidence type="ECO:0008006" key="4">
    <source>
        <dbReference type="Google" id="ProtNLM"/>
    </source>
</evidence>
<evidence type="ECO:0000256" key="1">
    <source>
        <dbReference type="SAM" id="Phobius"/>
    </source>
</evidence>
<dbReference type="RefSeq" id="WP_016186119.1">
    <property type="nucleotide sequence ID" value="NZ_ASWO01000003.1"/>
</dbReference>
<dbReference type="Proteomes" id="UP000015961">
    <property type="component" value="Unassembled WGS sequence"/>
</dbReference>
<evidence type="ECO:0000313" key="3">
    <source>
        <dbReference type="Proteomes" id="UP000015961"/>
    </source>
</evidence>
<keyword evidence="1" id="KW-0472">Membrane</keyword>
<organism evidence="2 3">
    <name type="scientific">Enterococcus sulfureus ATCC 49903</name>
    <dbReference type="NCBI Taxonomy" id="1140003"/>
    <lineage>
        <taxon>Bacteria</taxon>
        <taxon>Bacillati</taxon>
        <taxon>Bacillota</taxon>
        <taxon>Bacilli</taxon>
        <taxon>Lactobacillales</taxon>
        <taxon>Enterococcaceae</taxon>
        <taxon>Enterococcus</taxon>
    </lineage>
</organism>
<evidence type="ECO:0000313" key="2">
    <source>
        <dbReference type="EMBL" id="EOT86155.1"/>
    </source>
</evidence>
<dbReference type="PATRIC" id="fig|1140003.3.peg.1620"/>
<dbReference type="OrthoDB" id="9848772at2"/>